<accession>A0A4V6YR14</accession>
<keyword evidence="4 6" id="KW-1133">Transmembrane helix</keyword>
<evidence type="ECO:0000256" key="6">
    <source>
        <dbReference type="SAM" id="Phobius"/>
    </source>
</evidence>
<name>A0A4V6YR14_9FIRM</name>
<dbReference type="CDD" id="cd16914">
    <property type="entry name" value="EcfT"/>
    <property type="match status" value="1"/>
</dbReference>
<evidence type="ECO:0000256" key="5">
    <source>
        <dbReference type="ARBA" id="ARBA00023136"/>
    </source>
</evidence>
<feature type="transmembrane region" description="Helical" evidence="6">
    <location>
        <begin position="109"/>
        <end position="129"/>
    </location>
</feature>
<dbReference type="EMBL" id="QGQD01000103">
    <property type="protein sequence ID" value="TLC98187.1"/>
    <property type="molecule type" value="Genomic_DNA"/>
</dbReference>
<dbReference type="AlphaFoldDB" id="A0A4V6YR14"/>
<dbReference type="GO" id="GO:0043190">
    <property type="term" value="C:ATP-binding cassette (ABC) transporter complex"/>
    <property type="evidence" value="ECO:0007669"/>
    <property type="project" value="InterPro"/>
</dbReference>
<dbReference type="PANTHER" id="PTHR43723:SF1">
    <property type="entry name" value="COBALT TRANSPORT PROTEIN CBIQ"/>
    <property type="match status" value="1"/>
</dbReference>
<feature type="transmembrane region" description="Helical" evidence="6">
    <location>
        <begin position="237"/>
        <end position="257"/>
    </location>
</feature>
<evidence type="ECO:0000256" key="2">
    <source>
        <dbReference type="ARBA" id="ARBA00022475"/>
    </source>
</evidence>
<organism evidence="7 8">
    <name type="scientific">Robinsoniella peoriensis</name>
    <dbReference type="NCBI Taxonomy" id="180332"/>
    <lineage>
        <taxon>Bacteria</taxon>
        <taxon>Bacillati</taxon>
        <taxon>Bacillota</taxon>
        <taxon>Clostridia</taxon>
        <taxon>Lachnospirales</taxon>
        <taxon>Lachnospiraceae</taxon>
        <taxon>Robinsoniella</taxon>
    </lineage>
</organism>
<comment type="caution">
    <text evidence="7">The sequence shown here is derived from an EMBL/GenBank/DDBJ whole genome shotgun (WGS) entry which is preliminary data.</text>
</comment>
<dbReference type="InterPro" id="IPR003339">
    <property type="entry name" value="ABC/ECF_trnsptr_transmembrane"/>
</dbReference>
<dbReference type="NCBIfam" id="TIGR02454">
    <property type="entry name" value="ECF_T_CbiQ"/>
    <property type="match status" value="1"/>
</dbReference>
<dbReference type="InterPro" id="IPR012809">
    <property type="entry name" value="ECF_CbiQ"/>
</dbReference>
<dbReference type="PANTHER" id="PTHR43723">
    <property type="entry name" value="COBALT TRANSPORT PROTEIN CBIQ"/>
    <property type="match status" value="1"/>
</dbReference>
<protein>
    <submittedName>
        <fullName evidence="7">Energy-coupling factor transporter transmembrane protein CbiQ</fullName>
    </submittedName>
</protein>
<dbReference type="GO" id="GO:0006824">
    <property type="term" value="P:cobalt ion transport"/>
    <property type="evidence" value="ECO:0007669"/>
    <property type="project" value="InterPro"/>
</dbReference>
<keyword evidence="8" id="KW-1185">Reference proteome</keyword>
<dbReference type="Pfam" id="PF02361">
    <property type="entry name" value="CbiQ"/>
    <property type="match status" value="1"/>
</dbReference>
<dbReference type="RefSeq" id="WP_044296595.1">
    <property type="nucleotide sequence ID" value="NZ_CABMJZ010000120.1"/>
</dbReference>
<reference evidence="7 8" key="1">
    <citation type="journal article" date="2019" name="Anaerobe">
        <title>Detection of Robinsoniella peoriensis in multiple bone samples of a trauma patient.</title>
        <authorList>
            <person name="Schrottner P."/>
            <person name="Hartwich K."/>
            <person name="Bunk B."/>
            <person name="Schober I."/>
            <person name="Helbig S."/>
            <person name="Rudolph W.W."/>
            <person name="Gunzer F."/>
        </authorList>
    </citation>
    <scope>NUCLEOTIDE SEQUENCE [LARGE SCALE GENOMIC DNA]</scope>
    <source>
        <strain evidence="7 8">DSM 106044</strain>
    </source>
</reference>
<keyword evidence="2" id="KW-1003">Cell membrane</keyword>
<keyword evidence="5 6" id="KW-0472">Membrane</keyword>
<evidence type="ECO:0000313" key="7">
    <source>
        <dbReference type="EMBL" id="TLC98187.1"/>
    </source>
</evidence>
<dbReference type="OrthoDB" id="9815246at2"/>
<dbReference type="STRING" id="180332.GCA_000797495_02528"/>
<keyword evidence="3 6" id="KW-0812">Transmembrane</keyword>
<gene>
    <name evidence="7" type="primary">cbiQ</name>
    <name evidence="7" type="ORF">DSM106044_05005</name>
</gene>
<evidence type="ECO:0000256" key="3">
    <source>
        <dbReference type="ARBA" id="ARBA00022692"/>
    </source>
</evidence>
<sequence>MIIIDKLCYTSKLRYTNASVKTALAIITLLFCVIDRSIALSVCILFAMGYLTIHVGGISPSHYIRLMRIPLIFLFLSTIAIIINFSKTPLSAFAIPVGNIFITSSRSSLLFAAQLILTALASVSCLYFLSLSTPITDILTVFRKIHCPELLIELMLLIYRFIFVLLDIADSLTCAQRSRLGNVNLKTSCRSMGNLISALFIRAFKKSSFLFDAMESRCYDGTIHVLEENYPAKKKHIIYLIVFELTLIIISVILRICGLHI</sequence>
<proteinExistence type="predicted"/>
<evidence type="ECO:0000256" key="4">
    <source>
        <dbReference type="ARBA" id="ARBA00022989"/>
    </source>
</evidence>
<evidence type="ECO:0000313" key="8">
    <source>
        <dbReference type="Proteomes" id="UP000306509"/>
    </source>
</evidence>
<evidence type="ECO:0000256" key="1">
    <source>
        <dbReference type="ARBA" id="ARBA00004651"/>
    </source>
</evidence>
<dbReference type="InterPro" id="IPR052770">
    <property type="entry name" value="Cobalt_transport_CbiQ"/>
</dbReference>
<feature type="transmembrane region" description="Helical" evidence="6">
    <location>
        <begin position="150"/>
        <end position="169"/>
    </location>
</feature>
<comment type="subcellular location">
    <subcellularLocation>
        <location evidence="1">Cell membrane</location>
        <topology evidence="1">Multi-pass membrane protein</topology>
    </subcellularLocation>
</comment>
<dbReference type="Proteomes" id="UP000306509">
    <property type="component" value="Unassembled WGS sequence"/>
</dbReference>
<feature type="transmembrane region" description="Helical" evidence="6">
    <location>
        <begin position="23"/>
        <end position="51"/>
    </location>
</feature>